<proteinExistence type="predicted"/>
<protein>
    <submittedName>
        <fullName evidence="1">Uncharacterized protein</fullName>
    </submittedName>
</protein>
<gene>
    <name evidence="1" type="ORF">Q31a_19700</name>
</gene>
<dbReference type="KEGG" id="ahel:Q31a_19700"/>
<dbReference type="AlphaFoldDB" id="A0A518G4Z0"/>
<organism evidence="1 2">
    <name type="scientific">Aureliella helgolandensis</name>
    <dbReference type="NCBI Taxonomy" id="2527968"/>
    <lineage>
        <taxon>Bacteria</taxon>
        <taxon>Pseudomonadati</taxon>
        <taxon>Planctomycetota</taxon>
        <taxon>Planctomycetia</taxon>
        <taxon>Pirellulales</taxon>
        <taxon>Pirellulaceae</taxon>
        <taxon>Aureliella</taxon>
    </lineage>
</organism>
<accession>A0A518G4Z0</accession>
<keyword evidence="2" id="KW-1185">Reference proteome</keyword>
<dbReference type="Proteomes" id="UP000318017">
    <property type="component" value="Chromosome"/>
</dbReference>
<sequence>MVGRFLALPNVFQELSGSAGWNFLRNGIFDIARKARKGTRICGLVFLVFRLASSALLRGMFLRGASIESTTSFCSILRSVREG</sequence>
<evidence type="ECO:0000313" key="1">
    <source>
        <dbReference type="EMBL" id="QDV23665.1"/>
    </source>
</evidence>
<reference evidence="1 2" key="1">
    <citation type="submission" date="2019-02" db="EMBL/GenBank/DDBJ databases">
        <title>Deep-cultivation of Planctomycetes and their phenomic and genomic characterization uncovers novel biology.</title>
        <authorList>
            <person name="Wiegand S."/>
            <person name="Jogler M."/>
            <person name="Boedeker C."/>
            <person name="Pinto D."/>
            <person name="Vollmers J."/>
            <person name="Rivas-Marin E."/>
            <person name="Kohn T."/>
            <person name="Peeters S.H."/>
            <person name="Heuer A."/>
            <person name="Rast P."/>
            <person name="Oberbeckmann S."/>
            <person name="Bunk B."/>
            <person name="Jeske O."/>
            <person name="Meyerdierks A."/>
            <person name="Storesund J.E."/>
            <person name="Kallscheuer N."/>
            <person name="Luecker S."/>
            <person name="Lage O.M."/>
            <person name="Pohl T."/>
            <person name="Merkel B.J."/>
            <person name="Hornburger P."/>
            <person name="Mueller R.-W."/>
            <person name="Bruemmer F."/>
            <person name="Labrenz M."/>
            <person name="Spormann A.M."/>
            <person name="Op den Camp H."/>
            <person name="Overmann J."/>
            <person name="Amann R."/>
            <person name="Jetten M.S.M."/>
            <person name="Mascher T."/>
            <person name="Medema M.H."/>
            <person name="Devos D.P."/>
            <person name="Kaster A.-K."/>
            <person name="Ovreas L."/>
            <person name="Rohde M."/>
            <person name="Galperin M.Y."/>
            <person name="Jogler C."/>
        </authorList>
    </citation>
    <scope>NUCLEOTIDE SEQUENCE [LARGE SCALE GENOMIC DNA]</scope>
    <source>
        <strain evidence="1 2">Q31a</strain>
    </source>
</reference>
<dbReference type="EMBL" id="CP036298">
    <property type="protein sequence ID" value="QDV23665.1"/>
    <property type="molecule type" value="Genomic_DNA"/>
</dbReference>
<evidence type="ECO:0000313" key="2">
    <source>
        <dbReference type="Proteomes" id="UP000318017"/>
    </source>
</evidence>
<name>A0A518G4Z0_9BACT</name>